<evidence type="ECO:0000313" key="2">
    <source>
        <dbReference type="EMBL" id="PPK87986.1"/>
    </source>
</evidence>
<feature type="transmembrane region" description="Helical" evidence="1">
    <location>
        <begin position="304"/>
        <end position="323"/>
    </location>
</feature>
<dbReference type="GO" id="GO:0016874">
    <property type="term" value="F:ligase activity"/>
    <property type="evidence" value="ECO:0007669"/>
    <property type="project" value="UniProtKB-KW"/>
</dbReference>
<dbReference type="AlphaFoldDB" id="A0A2S6I910"/>
<dbReference type="Proteomes" id="UP000237662">
    <property type="component" value="Unassembled WGS sequence"/>
</dbReference>
<organism evidence="2 3">
    <name type="scientific">Neolewinella xylanilytica</name>
    <dbReference type="NCBI Taxonomy" id="1514080"/>
    <lineage>
        <taxon>Bacteria</taxon>
        <taxon>Pseudomonadati</taxon>
        <taxon>Bacteroidota</taxon>
        <taxon>Saprospiria</taxon>
        <taxon>Saprospirales</taxon>
        <taxon>Lewinellaceae</taxon>
        <taxon>Neolewinella</taxon>
    </lineage>
</organism>
<feature type="transmembrane region" description="Helical" evidence="1">
    <location>
        <begin position="120"/>
        <end position="147"/>
    </location>
</feature>
<keyword evidence="1" id="KW-0812">Transmembrane</keyword>
<evidence type="ECO:0000313" key="3">
    <source>
        <dbReference type="Proteomes" id="UP000237662"/>
    </source>
</evidence>
<gene>
    <name evidence="2" type="ORF">CLV84_0948</name>
</gene>
<protein>
    <submittedName>
        <fullName evidence="2">O-antigen ligase-like membrane protein</fullName>
    </submittedName>
</protein>
<keyword evidence="1" id="KW-1133">Transmembrane helix</keyword>
<reference evidence="2 3" key="1">
    <citation type="submission" date="2018-02" db="EMBL/GenBank/DDBJ databases">
        <title>Genomic Encyclopedia of Archaeal and Bacterial Type Strains, Phase II (KMG-II): from individual species to whole genera.</title>
        <authorList>
            <person name="Goeker M."/>
        </authorList>
    </citation>
    <scope>NUCLEOTIDE SEQUENCE [LARGE SCALE GENOMIC DNA]</scope>
    <source>
        <strain evidence="2 3">DSM 29526</strain>
    </source>
</reference>
<keyword evidence="2" id="KW-0436">Ligase</keyword>
<keyword evidence="1" id="KW-0472">Membrane</keyword>
<name>A0A2S6I910_9BACT</name>
<evidence type="ECO:0000256" key="1">
    <source>
        <dbReference type="SAM" id="Phobius"/>
    </source>
</evidence>
<sequence length="378" mass="42913">MFYGCSGNQQRVLELIGRYYLLALFLTFCWGVSNLGPASLESVFRWWTYGVIFLVATAYLGYMLAWTGTTEALVWVYEDYPYFGTVYRAMGLAGGCTPLILLLLPPLFKQWWNWREEGTFPWFLLYVTPVLLLTSSKEVLVIPIALLLMGKCFLRPIRYGLAGVLLIAYNFSSHYIVQPSQRIRGSVYKRAEYSPGVVAYRGESFQLFETTYIALKRTAVYLANQHPLVGIGADQFQQTLKDARPMHLYPTHLPTYNPHSTWFGVLVGAGYLGLIALTGLVVITGRQLRANLRWRTARTRSYDWSMMASSLSILVVSVNYDMLHFNFPWTLFALILGQKGENGSVSAAQSLSDSRLRRRYALCARTVAARPCSRRRSS</sequence>
<feature type="transmembrane region" description="Helical" evidence="1">
    <location>
        <begin position="86"/>
        <end position="108"/>
    </location>
</feature>
<dbReference type="PANTHER" id="PTHR37422">
    <property type="entry name" value="TEICHURONIC ACID BIOSYNTHESIS PROTEIN TUAE"/>
    <property type="match status" value="1"/>
</dbReference>
<keyword evidence="3" id="KW-1185">Reference proteome</keyword>
<dbReference type="InterPro" id="IPR051533">
    <property type="entry name" value="WaaL-like"/>
</dbReference>
<dbReference type="PANTHER" id="PTHR37422:SF13">
    <property type="entry name" value="LIPOPOLYSACCHARIDE BIOSYNTHESIS PROTEIN PA4999-RELATED"/>
    <property type="match status" value="1"/>
</dbReference>
<feature type="transmembrane region" description="Helical" evidence="1">
    <location>
        <begin position="262"/>
        <end position="283"/>
    </location>
</feature>
<dbReference type="EMBL" id="PTJC01000005">
    <property type="protein sequence ID" value="PPK87986.1"/>
    <property type="molecule type" value="Genomic_DNA"/>
</dbReference>
<proteinExistence type="predicted"/>
<comment type="caution">
    <text evidence="2">The sequence shown here is derived from an EMBL/GenBank/DDBJ whole genome shotgun (WGS) entry which is preliminary data.</text>
</comment>
<feature type="transmembrane region" description="Helical" evidence="1">
    <location>
        <begin position="19"/>
        <end position="40"/>
    </location>
</feature>
<accession>A0A2S6I910</accession>
<feature type="transmembrane region" description="Helical" evidence="1">
    <location>
        <begin position="46"/>
        <end position="65"/>
    </location>
</feature>